<sequence length="195" mass="20321">MPEDQPHHRFARAAGKATRSFLDTSREDADRVRAERGRMADQRAERQAAEEAEAAAARRAAAERLAATPATLKVARWWWAVATAVFALIAVAFLLAGLNAPAGAAAGLDAAAPESTPTGQFVLAGLAGVLALASAIGTVQLVRSRRSAASLLTGVAVIVGIPLIVRGHPALIALAAVLLAGAALLWWPAVRRFLR</sequence>
<accession>A0ABV0IHB0</accession>
<keyword evidence="2" id="KW-0472">Membrane</keyword>
<evidence type="ECO:0000313" key="4">
    <source>
        <dbReference type="Proteomes" id="UP001484097"/>
    </source>
</evidence>
<evidence type="ECO:0000256" key="1">
    <source>
        <dbReference type="SAM" id="MobiDB-lite"/>
    </source>
</evidence>
<keyword evidence="2" id="KW-1133">Transmembrane helix</keyword>
<proteinExistence type="predicted"/>
<dbReference type="Proteomes" id="UP001484097">
    <property type="component" value="Unassembled WGS sequence"/>
</dbReference>
<evidence type="ECO:0000256" key="2">
    <source>
        <dbReference type="SAM" id="Phobius"/>
    </source>
</evidence>
<keyword evidence="4" id="KW-1185">Reference proteome</keyword>
<evidence type="ECO:0000313" key="3">
    <source>
        <dbReference type="EMBL" id="MEO9247546.1"/>
    </source>
</evidence>
<dbReference type="EMBL" id="JBDXMX010000003">
    <property type="protein sequence ID" value="MEO9247546.1"/>
    <property type="molecule type" value="Genomic_DNA"/>
</dbReference>
<feature type="transmembrane region" description="Helical" evidence="2">
    <location>
        <begin position="77"/>
        <end position="98"/>
    </location>
</feature>
<comment type="caution">
    <text evidence="3">The sequence shown here is derived from an EMBL/GenBank/DDBJ whole genome shotgun (WGS) entry which is preliminary data.</text>
</comment>
<gene>
    <name evidence="3" type="ORF">ABDK96_07630</name>
</gene>
<feature type="transmembrane region" description="Helical" evidence="2">
    <location>
        <begin position="171"/>
        <end position="190"/>
    </location>
</feature>
<feature type="transmembrane region" description="Helical" evidence="2">
    <location>
        <begin position="148"/>
        <end position="165"/>
    </location>
</feature>
<keyword evidence="2" id="KW-0812">Transmembrane</keyword>
<feature type="transmembrane region" description="Helical" evidence="2">
    <location>
        <begin position="118"/>
        <end position="136"/>
    </location>
</feature>
<name>A0ABV0IHB0_9MICC</name>
<reference evidence="3 4" key="1">
    <citation type="submission" date="2024-05" db="EMBL/GenBank/DDBJ databases">
        <authorList>
            <person name="Yi C."/>
        </authorList>
    </citation>
    <scope>NUCLEOTIDE SEQUENCE [LARGE SCALE GENOMIC DNA]</scope>
    <source>
        <strain evidence="3 4">XS13</strain>
    </source>
</reference>
<dbReference type="RefSeq" id="WP_347920213.1">
    <property type="nucleotide sequence ID" value="NZ_JBDXMX010000003.1"/>
</dbReference>
<feature type="region of interest" description="Disordered" evidence="1">
    <location>
        <begin position="1"/>
        <end position="47"/>
    </location>
</feature>
<protein>
    <submittedName>
        <fullName evidence="3">Uncharacterized protein</fullName>
    </submittedName>
</protein>
<organism evidence="3 4">
    <name type="scientific">Citricoccus nitrophenolicus</name>
    <dbReference type="NCBI Taxonomy" id="863575"/>
    <lineage>
        <taxon>Bacteria</taxon>
        <taxon>Bacillati</taxon>
        <taxon>Actinomycetota</taxon>
        <taxon>Actinomycetes</taxon>
        <taxon>Micrococcales</taxon>
        <taxon>Micrococcaceae</taxon>
        <taxon>Citricoccus</taxon>
    </lineage>
</organism>
<feature type="compositionally biased region" description="Basic and acidic residues" evidence="1">
    <location>
        <begin position="24"/>
        <end position="47"/>
    </location>
</feature>